<keyword evidence="3" id="KW-1185">Reference proteome</keyword>
<proteinExistence type="predicted"/>
<evidence type="ECO:0000313" key="2">
    <source>
        <dbReference type="EMBL" id="CEL61294.1"/>
    </source>
</evidence>
<reference evidence="2 3" key="1">
    <citation type="submission" date="2014-11" db="EMBL/GenBank/DDBJ databases">
        <authorList>
            <person name="Wibberg Daniel"/>
        </authorList>
    </citation>
    <scope>NUCLEOTIDE SEQUENCE [LARGE SCALE GENOMIC DNA]</scope>
    <source>
        <strain evidence="2">Rhizoctonia solani AG1-IB 7/3/14</strain>
    </source>
</reference>
<evidence type="ECO:0000313" key="3">
    <source>
        <dbReference type="Proteomes" id="UP000059188"/>
    </source>
</evidence>
<dbReference type="EMBL" id="LN679629">
    <property type="protein sequence ID" value="CEL61294.1"/>
    <property type="molecule type" value="Genomic_DNA"/>
</dbReference>
<feature type="region of interest" description="Disordered" evidence="1">
    <location>
        <begin position="46"/>
        <end position="82"/>
    </location>
</feature>
<protein>
    <submittedName>
        <fullName evidence="2">Uncharacterized protein</fullName>
    </submittedName>
</protein>
<dbReference type="AlphaFoldDB" id="A0A0B7FWM0"/>
<organism evidence="2 3">
    <name type="scientific">Thanatephorus cucumeris (strain AG1-IB / isolate 7/3/14)</name>
    <name type="common">Lettuce bottom rot fungus</name>
    <name type="synonym">Rhizoctonia solani</name>
    <dbReference type="NCBI Taxonomy" id="1108050"/>
    <lineage>
        <taxon>Eukaryota</taxon>
        <taxon>Fungi</taxon>
        <taxon>Dikarya</taxon>
        <taxon>Basidiomycota</taxon>
        <taxon>Agaricomycotina</taxon>
        <taxon>Agaricomycetes</taxon>
        <taxon>Cantharellales</taxon>
        <taxon>Ceratobasidiaceae</taxon>
        <taxon>Rhizoctonia</taxon>
        <taxon>Rhizoctonia solani AG-1</taxon>
    </lineage>
</organism>
<sequence length="82" mass="8899">MVKGACPGVAGFGPTPLFHGHNFGVLKVSNTFLFYGKIGATCEQGKPLEKTQEEPGAVTKDTPTDHTARNGREKREKARRTK</sequence>
<dbReference type="Proteomes" id="UP000059188">
    <property type="component" value="Unassembled WGS sequence"/>
</dbReference>
<feature type="compositionally biased region" description="Basic and acidic residues" evidence="1">
    <location>
        <begin position="62"/>
        <end position="76"/>
    </location>
</feature>
<evidence type="ECO:0000256" key="1">
    <source>
        <dbReference type="SAM" id="MobiDB-lite"/>
    </source>
</evidence>
<accession>A0A0B7FWM0</accession>
<gene>
    <name evidence="2" type="ORF">RSOLAG1IB_12419</name>
</gene>
<name>A0A0B7FWM0_THACB</name>